<dbReference type="InterPro" id="IPR000073">
    <property type="entry name" value="AB_hydrolase_1"/>
</dbReference>
<accession>A0ABX8A4A8</accession>
<feature type="domain" description="AB hydrolase-1" evidence="2">
    <location>
        <begin position="116"/>
        <end position="353"/>
    </location>
</feature>
<organism evidence="3 4">
    <name type="scientific">Tardiphaga alba</name>
    <dbReference type="NCBI Taxonomy" id="340268"/>
    <lineage>
        <taxon>Bacteria</taxon>
        <taxon>Pseudomonadati</taxon>
        <taxon>Pseudomonadota</taxon>
        <taxon>Alphaproteobacteria</taxon>
        <taxon>Hyphomicrobiales</taxon>
        <taxon>Nitrobacteraceae</taxon>
        <taxon>Tardiphaga</taxon>
    </lineage>
</organism>
<dbReference type="Gene3D" id="3.40.50.1820">
    <property type="entry name" value="alpha/beta hydrolase"/>
    <property type="match status" value="1"/>
</dbReference>
<sequence length="366" mass="39975">MSASSALSPNWPRSTSSVRRSAMRTWRPSSTLLSIRCQRNVLPSVPNLPTSGIGFARHDSDIREKSAPNLRPSTALLNRSPRSAVVHPRVFRSMFDKKYSSSIATAYIDAGEGPPVILGHGFLCDARIWTPQIAELSRRYRVIAPDLWGHGDSGALPRGVANNRHVAEQYLALMDELGIDKAAIVGLSFGGMWGAEMIFLQPDRVAALALIGTYLGPEPEASKQSYSQLMETVRDAQGIPAAMQEQILRILLAPATFETKPDVVAIVRHGMSQILSERLADSVLPIGKMIFERRDAASDLVKIRCPCIVMTGLEDVPRPPREGEQMAELIGCPFIALPGAGHTPCLESPDAVTANILRLLRFAHWS</sequence>
<dbReference type="GO" id="GO:0016787">
    <property type="term" value="F:hydrolase activity"/>
    <property type="evidence" value="ECO:0007669"/>
    <property type="project" value="UniProtKB-KW"/>
</dbReference>
<keyword evidence="3" id="KW-0378">Hydrolase</keyword>
<evidence type="ECO:0000313" key="4">
    <source>
        <dbReference type="Proteomes" id="UP000682843"/>
    </source>
</evidence>
<dbReference type="PANTHER" id="PTHR43433:SF1">
    <property type="entry name" value="BLL5160 PROTEIN"/>
    <property type="match status" value="1"/>
</dbReference>
<dbReference type="InterPro" id="IPR050471">
    <property type="entry name" value="AB_hydrolase"/>
</dbReference>
<dbReference type="SUPFAM" id="SSF53474">
    <property type="entry name" value="alpha/beta-Hydrolases"/>
    <property type="match status" value="1"/>
</dbReference>
<dbReference type="EMBL" id="CP036498">
    <property type="protein sequence ID" value="QUS38504.1"/>
    <property type="molecule type" value="Genomic_DNA"/>
</dbReference>
<name>A0ABX8A4A8_9BRAD</name>
<evidence type="ECO:0000256" key="1">
    <source>
        <dbReference type="SAM" id="MobiDB-lite"/>
    </source>
</evidence>
<protein>
    <submittedName>
        <fullName evidence="3">Alpha/beta hydrolase</fullName>
    </submittedName>
</protein>
<gene>
    <name evidence="3" type="ORF">RPMA_06405</name>
</gene>
<dbReference type="InterPro" id="IPR029058">
    <property type="entry name" value="AB_hydrolase_fold"/>
</dbReference>
<evidence type="ECO:0000313" key="3">
    <source>
        <dbReference type="EMBL" id="QUS38504.1"/>
    </source>
</evidence>
<dbReference type="Pfam" id="PF12697">
    <property type="entry name" value="Abhydrolase_6"/>
    <property type="match status" value="1"/>
</dbReference>
<dbReference type="PRINTS" id="PR00111">
    <property type="entry name" value="ABHYDROLASE"/>
</dbReference>
<evidence type="ECO:0000259" key="2">
    <source>
        <dbReference type="Pfam" id="PF12697"/>
    </source>
</evidence>
<proteinExistence type="predicted"/>
<feature type="region of interest" description="Disordered" evidence="1">
    <location>
        <begin position="1"/>
        <end position="23"/>
    </location>
</feature>
<feature type="compositionally biased region" description="Polar residues" evidence="1">
    <location>
        <begin position="1"/>
        <end position="19"/>
    </location>
</feature>
<dbReference type="PANTHER" id="PTHR43433">
    <property type="entry name" value="HYDROLASE, ALPHA/BETA FOLD FAMILY PROTEIN"/>
    <property type="match status" value="1"/>
</dbReference>
<keyword evidence="4" id="KW-1185">Reference proteome</keyword>
<dbReference type="Proteomes" id="UP000682843">
    <property type="component" value="Chromosome"/>
</dbReference>
<reference evidence="3 4" key="1">
    <citation type="submission" date="2019-02" db="EMBL/GenBank/DDBJ databases">
        <title>Emended description of the genus Rhodopseudomonas and description of Rhodopseudomonas albus sp. nov., a non-phototrophic, heavy-metal-tolerant bacterium isolated from garden soil.</title>
        <authorList>
            <person name="Bao Z."/>
            <person name="Cao W.W."/>
            <person name="Sato Y."/>
            <person name="Nishizawa T."/>
            <person name="Zhao J."/>
            <person name="Guo Y."/>
            <person name="Ohta H."/>
        </authorList>
    </citation>
    <scope>NUCLEOTIDE SEQUENCE [LARGE SCALE GENOMIC DNA]</scope>
    <source>
        <strain evidence="3 4">SK50-23</strain>
    </source>
</reference>